<comment type="caution">
    <text evidence="2">The sequence shown here is derived from an EMBL/GenBank/DDBJ whole genome shotgun (WGS) entry which is preliminary data.</text>
</comment>
<evidence type="ECO:0000256" key="1">
    <source>
        <dbReference type="SAM" id="MobiDB-lite"/>
    </source>
</evidence>
<reference evidence="2 3" key="1">
    <citation type="submission" date="2016-08" db="EMBL/GenBank/DDBJ databases">
        <authorList>
            <consortium name="Lentinula edodes genome sequencing consortium"/>
            <person name="Sakamoto Y."/>
            <person name="Nakade K."/>
            <person name="Sato S."/>
            <person name="Yoshida Y."/>
            <person name="Miyazaki K."/>
            <person name="Natsume S."/>
            <person name="Konno N."/>
        </authorList>
    </citation>
    <scope>NUCLEOTIDE SEQUENCE [LARGE SCALE GENOMIC DNA]</scope>
    <source>
        <strain evidence="2 3">NBRC 111202</strain>
    </source>
</reference>
<reference evidence="2 3" key="2">
    <citation type="submission" date="2017-02" db="EMBL/GenBank/DDBJ databases">
        <title>A genome survey and senescence transcriptome analysis in Lentinula edodes.</title>
        <authorList>
            <person name="Sakamoto Y."/>
            <person name="Nakade K."/>
            <person name="Sato S."/>
            <person name="Yoshida Y."/>
            <person name="Miyazaki K."/>
            <person name="Natsume S."/>
            <person name="Konno N."/>
        </authorList>
    </citation>
    <scope>NUCLEOTIDE SEQUENCE [LARGE SCALE GENOMIC DNA]</scope>
    <source>
        <strain evidence="2 3">NBRC 111202</strain>
    </source>
</reference>
<dbReference type="EMBL" id="BDGU01000029">
    <property type="protein sequence ID" value="GAW00303.1"/>
    <property type="molecule type" value="Genomic_DNA"/>
</dbReference>
<evidence type="ECO:0000313" key="3">
    <source>
        <dbReference type="Proteomes" id="UP000188533"/>
    </source>
</evidence>
<protein>
    <submittedName>
        <fullName evidence="2">Uncharacterized protein</fullName>
    </submittedName>
</protein>
<gene>
    <name evidence="2" type="ORF">LENED_001810</name>
</gene>
<evidence type="ECO:0000313" key="2">
    <source>
        <dbReference type="EMBL" id="GAW00303.1"/>
    </source>
</evidence>
<name>A0A1Q3DZ69_LENED</name>
<accession>A0A1Q3DZ69</accession>
<feature type="compositionally biased region" description="Basic and acidic residues" evidence="1">
    <location>
        <begin position="8"/>
        <end position="34"/>
    </location>
</feature>
<dbReference type="AlphaFoldDB" id="A0A1Q3DZ69"/>
<proteinExistence type="predicted"/>
<organism evidence="2 3">
    <name type="scientific">Lentinula edodes</name>
    <name type="common">Shiitake mushroom</name>
    <name type="synonym">Lentinus edodes</name>
    <dbReference type="NCBI Taxonomy" id="5353"/>
    <lineage>
        <taxon>Eukaryota</taxon>
        <taxon>Fungi</taxon>
        <taxon>Dikarya</taxon>
        <taxon>Basidiomycota</taxon>
        <taxon>Agaricomycotina</taxon>
        <taxon>Agaricomycetes</taxon>
        <taxon>Agaricomycetidae</taxon>
        <taxon>Agaricales</taxon>
        <taxon>Marasmiineae</taxon>
        <taxon>Omphalotaceae</taxon>
        <taxon>Lentinula</taxon>
    </lineage>
</organism>
<sequence length="101" mass="11339">MIVQSDLELPRLRAERGDRGGRDGERRKSLSELSATEEREVTLLDWNRKVLARRRTLPANEDKLFLESTLRRVSEKVEAASSLLTPLDPLGLRTSPGGLDA</sequence>
<feature type="region of interest" description="Disordered" evidence="1">
    <location>
        <begin position="1"/>
        <end position="34"/>
    </location>
</feature>
<dbReference type="Proteomes" id="UP000188533">
    <property type="component" value="Unassembled WGS sequence"/>
</dbReference>
<keyword evidence="3" id="KW-1185">Reference proteome</keyword>